<dbReference type="GO" id="GO:0000724">
    <property type="term" value="P:double-strand break repair via homologous recombination"/>
    <property type="evidence" value="ECO:0007669"/>
    <property type="project" value="TreeGrafter"/>
</dbReference>
<comment type="subcellular location">
    <subcellularLocation>
        <location evidence="8">Nucleus</location>
    </subcellularLocation>
</comment>
<name>A0A498KEY3_MALDO</name>
<dbReference type="GO" id="GO:0008821">
    <property type="term" value="F:crossover junction DNA endonuclease activity"/>
    <property type="evidence" value="ECO:0007669"/>
    <property type="project" value="TreeGrafter"/>
</dbReference>
<dbReference type="Gene3D" id="3.40.1440.10">
    <property type="entry name" value="GIY-YIG endonuclease"/>
    <property type="match status" value="1"/>
</dbReference>
<dbReference type="HAMAP" id="MF_03100">
    <property type="entry name" value="Endonuc_su_Slx1"/>
    <property type="match status" value="1"/>
</dbReference>
<dbReference type="InterPro" id="IPR050381">
    <property type="entry name" value="SLX1_endonuclease"/>
</dbReference>
<dbReference type="Proteomes" id="UP000290289">
    <property type="component" value="Chromosome 3"/>
</dbReference>
<comment type="subunit">
    <text evidence="8">Forms a heterodimer with a member of the SLX4 family.</text>
</comment>
<dbReference type="GO" id="GO:0033557">
    <property type="term" value="C:Slx1-Slx4 complex"/>
    <property type="evidence" value="ECO:0007669"/>
    <property type="project" value="UniProtKB-UniRule"/>
</dbReference>
<protein>
    <recommendedName>
        <fullName evidence="8">Structure-specific endonuclease subunit SLX1 homolog</fullName>
        <ecNumber evidence="8">3.1.-.-</ecNumber>
    </recommendedName>
</protein>
<evidence type="ECO:0000256" key="7">
    <source>
        <dbReference type="ARBA" id="ARBA00023242"/>
    </source>
</evidence>
<dbReference type="InterPro" id="IPR027520">
    <property type="entry name" value="Slx1"/>
</dbReference>
<keyword evidence="2 8" id="KW-0255">Endonuclease</keyword>
<dbReference type="PANTHER" id="PTHR20208">
    <property type="entry name" value="STRUCTURE-SPECIFIC ENDONUCLEASE SUBUNIT SLX1"/>
    <property type="match status" value="1"/>
</dbReference>
<comment type="function">
    <text evidence="8">Catalytic subunit of a heterodimeric structure-specific endonuclease that resolves DNA secondary structures generated during DNA repair and recombination. Has endonuclease activity towards branched DNA substrates, introducing single-strand cuts in duplex DNA close to junctions with ss-DNA.</text>
</comment>
<dbReference type="InterPro" id="IPR035901">
    <property type="entry name" value="GIY-YIG_endonuc_sf"/>
</dbReference>
<accession>A0A498KEY3</accession>
<evidence type="ECO:0000256" key="1">
    <source>
        <dbReference type="ARBA" id="ARBA00022722"/>
    </source>
</evidence>
<dbReference type="EC" id="3.1.-.-" evidence="8"/>
<evidence type="ECO:0000256" key="3">
    <source>
        <dbReference type="ARBA" id="ARBA00022763"/>
    </source>
</evidence>
<keyword evidence="7 8" id="KW-0539">Nucleus</keyword>
<dbReference type="AlphaFoldDB" id="A0A498KEY3"/>
<organism evidence="10 11">
    <name type="scientific">Malus domestica</name>
    <name type="common">Apple</name>
    <name type="synonym">Pyrus malus</name>
    <dbReference type="NCBI Taxonomy" id="3750"/>
    <lineage>
        <taxon>Eukaryota</taxon>
        <taxon>Viridiplantae</taxon>
        <taxon>Streptophyta</taxon>
        <taxon>Embryophyta</taxon>
        <taxon>Tracheophyta</taxon>
        <taxon>Spermatophyta</taxon>
        <taxon>Magnoliopsida</taxon>
        <taxon>eudicotyledons</taxon>
        <taxon>Gunneridae</taxon>
        <taxon>Pentapetalae</taxon>
        <taxon>rosids</taxon>
        <taxon>fabids</taxon>
        <taxon>Rosales</taxon>
        <taxon>Rosaceae</taxon>
        <taxon>Amygdaloideae</taxon>
        <taxon>Maleae</taxon>
        <taxon>Malus</taxon>
    </lineage>
</organism>
<dbReference type="PROSITE" id="PS50164">
    <property type="entry name" value="GIY_YIG"/>
    <property type="match status" value="1"/>
</dbReference>
<reference evidence="10 11" key="1">
    <citation type="submission" date="2018-10" db="EMBL/GenBank/DDBJ databases">
        <title>A high-quality apple genome assembly.</title>
        <authorList>
            <person name="Hu J."/>
        </authorList>
    </citation>
    <scope>NUCLEOTIDE SEQUENCE [LARGE SCALE GENOMIC DNA]</scope>
    <source>
        <strain evidence="11">cv. HFTH1</strain>
        <tissue evidence="10">Young leaf</tissue>
    </source>
</reference>
<feature type="domain" description="GIY-YIG" evidence="9">
    <location>
        <begin position="28"/>
        <end position="110"/>
    </location>
</feature>
<sequence length="405" mass="45546">MRQKKKAGSEIPETLTAMAAAEEEGEGRFFACYLLSSRSPRYKGHTYIGFTVNPRRRIRQHNGEISQGAWRTKRKRPWEMVLCIYGFPTNVSALQFEWAWQNPTVSKAVRQAAANFKTLGGLVSKIKLAYTMLTLPPWHSLNLTVNFFSSQYIKHSTGCPRLPEQMKVKVCSMDDLPSSTKLSDDIFENEDDWCNERECDEDMCTSSSPQEDTLSDIMVHNSPGDQQNDIGNKVGNYECCNEKECDEVGNYECCNEKECDEFLNDSTLSDFIVHNSEDDQQDDTGKTINDVNGDSQEVREDFTEQFGFITSPVRIPSSNVATSTTSSDDCSVELRHPVREQLTTTVTDDDQSLGKSYLRPCGGEIIDLTTPAPQCRSGLCGKKSRVTSAYPQIIDLTMSPNFIQL</sequence>
<keyword evidence="3 8" id="KW-0227">DNA damage</keyword>
<proteinExistence type="inferred from homology"/>
<comment type="cofactor">
    <cofactor evidence="8">
        <name>a divalent metal cation</name>
        <dbReference type="ChEBI" id="CHEBI:60240"/>
    </cofactor>
</comment>
<evidence type="ECO:0000313" key="11">
    <source>
        <dbReference type="Proteomes" id="UP000290289"/>
    </source>
</evidence>
<comment type="caution">
    <text evidence="8">Lacks conserved residue(s) required for the propagation of feature annotation.</text>
</comment>
<keyword evidence="4 8" id="KW-0378">Hydrolase</keyword>
<evidence type="ECO:0000256" key="2">
    <source>
        <dbReference type="ARBA" id="ARBA00022759"/>
    </source>
</evidence>
<dbReference type="FunFam" id="3.40.1440.10:FF:000005">
    <property type="entry name" value="Structure-specific endonuclease subunit SLX1 homolog"/>
    <property type="match status" value="1"/>
</dbReference>
<evidence type="ECO:0000256" key="8">
    <source>
        <dbReference type="HAMAP-Rule" id="MF_03100"/>
    </source>
</evidence>
<gene>
    <name evidence="10" type="ORF">DVH24_038376</name>
</gene>
<dbReference type="GO" id="GO:0017108">
    <property type="term" value="F:5'-flap endonuclease activity"/>
    <property type="evidence" value="ECO:0007669"/>
    <property type="project" value="InterPro"/>
</dbReference>
<evidence type="ECO:0000256" key="6">
    <source>
        <dbReference type="ARBA" id="ARBA00023204"/>
    </source>
</evidence>
<dbReference type="STRING" id="3750.A0A498KEY3"/>
<keyword evidence="5 8" id="KW-0233">DNA recombination</keyword>
<comment type="caution">
    <text evidence="10">The sequence shown here is derived from an EMBL/GenBank/DDBJ whole genome shotgun (WGS) entry which is preliminary data.</text>
</comment>
<evidence type="ECO:0000259" key="9">
    <source>
        <dbReference type="PROSITE" id="PS50164"/>
    </source>
</evidence>
<dbReference type="Pfam" id="PF01541">
    <property type="entry name" value="GIY-YIG"/>
    <property type="match status" value="1"/>
</dbReference>
<keyword evidence="11" id="KW-1185">Reference proteome</keyword>
<keyword evidence="1 8" id="KW-0540">Nuclease</keyword>
<evidence type="ECO:0000256" key="4">
    <source>
        <dbReference type="ARBA" id="ARBA00022801"/>
    </source>
</evidence>
<dbReference type="PANTHER" id="PTHR20208:SF10">
    <property type="entry name" value="STRUCTURE-SPECIFIC ENDONUCLEASE SUBUNIT SLX1"/>
    <property type="match status" value="1"/>
</dbReference>
<dbReference type="SUPFAM" id="SSF82771">
    <property type="entry name" value="GIY-YIG endonuclease"/>
    <property type="match status" value="1"/>
</dbReference>
<dbReference type="InterPro" id="IPR000305">
    <property type="entry name" value="GIY-YIG_endonuc"/>
</dbReference>
<dbReference type="CDD" id="cd10455">
    <property type="entry name" value="GIY-YIG_SLX1"/>
    <property type="match status" value="1"/>
</dbReference>
<evidence type="ECO:0000313" key="10">
    <source>
        <dbReference type="EMBL" id="RXI04102.1"/>
    </source>
</evidence>
<keyword evidence="6 8" id="KW-0234">DNA repair</keyword>
<dbReference type="EMBL" id="RDQH01000329">
    <property type="protein sequence ID" value="RXI04102.1"/>
    <property type="molecule type" value="Genomic_DNA"/>
</dbReference>
<comment type="similarity">
    <text evidence="8">Belongs to the SLX1 family.</text>
</comment>
<evidence type="ECO:0000256" key="5">
    <source>
        <dbReference type="ARBA" id="ARBA00023172"/>
    </source>
</evidence>